<evidence type="ECO:0000256" key="6">
    <source>
        <dbReference type="ARBA" id="ARBA00022670"/>
    </source>
</evidence>
<dbReference type="Pfam" id="PF00912">
    <property type="entry name" value="Transgly"/>
    <property type="match status" value="1"/>
</dbReference>
<dbReference type="EMBL" id="FXTI01000006">
    <property type="protein sequence ID" value="SMO73583.1"/>
    <property type="molecule type" value="Genomic_DNA"/>
</dbReference>
<name>A0A521DPG1_9BACL</name>
<evidence type="ECO:0000256" key="10">
    <source>
        <dbReference type="ARBA" id="ARBA00022960"/>
    </source>
</evidence>
<feature type="domain" description="Glycosyl transferase family 51" evidence="20">
    <location>
        <begin position="123"/>
        <end position="299"/>
    </location>
</feature>
<dbReference type="PANTHER" id="PTHR32282:SF11">
    <property type="entry name" value="PENICILLIN-BINDING PROTEIN 1B"/>
    <property type="match status" value="1"/>
</dbReference>
<comment type="similarity">
    <text evidence="3">In the N-terminal section; belongs to the glycosyltransferase 51 family.</text>
</comment>
<dbReference type="GO" id="GO:0030288">
    <property type="term" value="C:outer membrane-bounded periplasmic space"/>
    <property type="evidence" value="ECO:0007669"/>
    <property type="project" value="TreeGrafter"/>
</dbReference>
<keyword evidence="13" id="KW-0511">Multifunctional enzyme</keyword>
<dbReference type="InterPro" id="IPR036950">
    <property type="entry name" value="PBP_transglycosylase"/>
</dbReference>
<dbReference type="Gene3D" id="2.60.40.10">
    <property type="entry name" value="Immunoglobulins"/>
    <property type="match status" value="1"/>
</dbReference>
<dbReference type="InterPro" id="IPR012338">
    <property type="entry name" value="Beta-lactam/transpept-like"/>
</dbReference>
<evidence type="ECO:0000256" key="14">
    <source>
        <dbReference type="ARBA" id="ARBA00023316"/>
    </source>
</evidence>
<dbReference type="InterPro" id="IPR001264">
    <property type="entry name" value="Glyco_trans_51"/>
</dbReference>
<evidence type="ECO:0000256" key="9">
    <source>
        <dbReference type="ARBA" id="ARBA00022801"/>
    </source>
</evidence>
<keyword evidence="18" id="KW-0812">Transmembrane</keyword>
<dbReference type="SUPFAM" id="SSF53955">
    <property type="entry name" value="Lysozyme-like"/>
    <property type="match status" value="1"/>
</dbReference>
<keyword evidence="6" id="KW-0645">Protease</keyword>
<accession>A0A521DPG1</accession>
<evidence type="ECO:0000313" key="21">
    <source>
        <dbReference type="EMBL" id="SMO73583.1"/>
    </source>
</evidence>
<feature type="compositionally biased region" description="Acidic residues" evidence="17">
    <location>
        <begin position="843"/>
        <end position="869"/>
    </location>
</feature>
<keyword evidence="11" id="KW-0573">Peptidoglycan synthesis</keyword>
<feature type="region of interest" description="Disordered" evidence="17">
    <location>
        <begin position="1"/>
        <end position="60"/>
    </location>
</feature>
<dbReference type="GO" id="GO:0009252">
    <property type="term" value="P:peptidoglycan biosynthetic process"/>
    <property type="evidence" value="ECO:0007669"/>
    <property type="project" value="UniProtKB-KW"/>
</dbReference>
<gene>
    <name evidence="21" type="ORF">SAMN06264849_106175</name>
</gene>
<keyword evidence="14" id="KW-0961">Cell wall biogenesis/degradation</keyword>
<dbReference type="GO" id="GO:0009002">
    <property type="term" value="F:serine-type D-Ala-D-Ala carboxypeptidase activity"/>
    <property type="evidence" value="ECO:0007669"/>
    <property type="project" value="UniProtKB-EC"/>
</dbReference>
<evidence type="ECO:0000256" key="13">
    <source>
        <dbReference type="ARBA" id="ARBA00023268"/>
    </source>
</evidence>
<keyword evidence="18" id="KW-1133">Transmembrane helix</keyword>
<dbReference type="GO" id="GO:0071555">
    <property type="term" value="P:cell wall organization"/>
    <property type="evidence" value="ECO:0007669"/>
    <property type="project" value="UniProtKB-KW"/>
</dbReference>
<dbReference type="InterPro" id="IPR001460">
    <property type="entry name" value="PCN-bd_Tpept"/>
</dbReference>
<comment type="catalytic activity">
    <reaction evidence="16">
        <text>[GlcNAc-(1-&gt;4)-Mur2Ac(oyl-L-Ala-gamma-D-Glu-L-Lys-D-Ala-D-Ala)](n)-di-trans,octa-cis-undecaprenyl diphosphate + beta-D-GlcNAc-(1-&gt;4)-Mur2Ac(oyl-L-Ala-gamma-D-Glu-L-Lys-D-Ala-D-Ala)-di-trans,octa-cis-undecaprenyl diphosphate = [GlcNAc-(1-&gt;4)-Mur2Ac(oyl-L-Ala-gamma-D-Glu-L-Lys-D-Ala-D-Ala)](n+1)-di-trans,octa-cis-undecaprenyl diphosphate + di-trans,octa-cis-undecaprenyl diphosphate + H(+)</text>
        <dbReference type="Rhea" id="RHEA:23708"/>
        <dbReference type="Rhea" id="RHEA-COMP:9602"/>
        <dbReference type="Rhea" id="RHEA-COMP:9603"/>
        <dbReference type="ChEBI" id="CHEBI:15378"/>
        <dbReference type="ChEBI" id="CHEBI:58405"/>
        <dbReference type="ChEBI" id="CHEBI:60033"/>
        <dbReference type="ChEBI" id="CHEBI:78435"/>
        <dbReference type="EC" id="2.4.99.28"/>
    </reaction>
</comment>
<dbReference type="GO" id="GO:0005886">
    <property type="term" value="C:plasma membrane"/>
    <property type="evidence" value="ECO:0007669"/>
    <property type="project" value="UniProtKB-SubCell"/>
</dbReference>
<comment type="similarity">
    <text evidence="2">In the C-terminal section; belongs to the transpeptidase family.</text>
</comment>
<evidence type="ECO:0000259" key="19">
    <source>
        <dbReference type="Pfam" id="PF00905"/>
    </source>
</evidence>
<dbReference type="InterPro" id="IPR050396">
    <property type="entry name" value="Glycosyltr_51/Transpeptidase"/>
</dbReference>
<evidence type="ECO:0000259" key="20">
    <source>
        <dbReference type="Pfam" id="PF00912"/>
    </source>
</evidence>
<feature type="compositionally biased region" description="Polar residues" evidence="17">
    <location>
        <begin position="751"/>
        <end position="765"/>
    </location>
</feature>
<keyword evidence="22" id="KW-1185">Reference proteome</keyword>
<dbReference type="RefSeq" id="WP_185956216.1">
    <property type="nucleotide sequence ID" value="NZ_FXTI01000006.1"/>
</dbReference>
<dbReference type="InterPro" id="IPR013783">
    <property type="entry name" value="Ig-like_fold"/>
</dbReference>
<dbReference type="SUPFAM" id="SSF56601">
    <property type="entry name" value="beta-lactamase/transpeptidase-like"/>
    <property type="match status" value="1"/>
</dbReference>
<evidence type="ECO:0000256" key="12">
    <source>
        <dbReference type="ARBA" id="ARBA00023136"/>
    </source>
</evidence>
<feature type="transmembrane region" description="Helical" evidence="18">
    <location>
        <begin position="71"/>
        <end position="93"/>
    </location>
</feature>
<dbReference type="InterPro" id="IPR023346">
    <property type="entry name" value="Lysozyme-like_dom_sf"/>
</dbReference>
<feature type="compositionally biased region" description="Low complexity" evidence="17">
    <location>
        <begin position="23"/>
        <end position="51"/>
    </location>
</feature>
<protein>
    <submittedName>
        <fullName evidence="21">Penicillin-binding protein 2A</fullName>
    </submittedName>
</protein>
<dbReference type="PANTHER" id="PTHR32282">
    <property type="entry name" value="BINDING PROTEIN TRANSPEPTIDASE, PUTATIVE-RELATED"/>
    <property type="match status" value="1"/>
</dbReference>
<evidence type="ECO:0000313" key="22">
    <source>
        <dbReference type="Proteomes" id="UP000315636"/>
    </source>
</evidence>
<feature type="region of interest" description="Disordered" evidence="17">
    <location>
        <begin position="737"/>
        <end position="769"/>
    </location>
</feature>
<keyword evidence="4" id="KW-1003">Cell membrane</keyword>
<dbReference type="FunFam" id="1.10.3810.10:FF:000001">
    <property type="entry name" value="Penicillin-binding protein 1A"/>
    <property type="match status" value="1"/>
</dbReference>
<comment type="catalytic activity">
    <reaction evidence="15">
        <text>Preferential cleavage: (Ac)2-L-Lys-D-Ala-|-D-Ala. Also transpeptidation of peptidyl-alanyl moieties that are N-acyl substituents of D-alanine.</text>
        <dbReference type="EC" id="3.4.16.4"/>
    </reaction>
</comment>
<evidence type="ECO:0000256" key="7">
    <source>
        <dbReference type="ARBA" id="ARBA00022676"/>
    </source>
</evidence>
<keyword evidence="12 18" id="KW-0472">Membrane</keyword>
<keyword evidence="5" id="KW-0121">Carboxypeptidase</keyword>
<sequence>MAHNSRNSGGLPPRSGGGRRSNGRSTTNRSGSVAPYDRSGNGSPVSRSSRGSGRRGKRGGRNNKKNFFRFFNWKWILGIFMTLILVAVGYYWYLAMNTPQYSKKDVLKKMESSSTVYDRNGKKVMDLGGANREYVKLEDIKSKDLATAFVKVEDERFYKHNGVDYQGLARAVVKNIIALGKAEGASTITMQVARNVGLGTREKTYTRKLREIIVARDFEKRFDKDFILEVYLNYIDFGNGVKGIKMAAKIYFDKDITKEKLEPHEIALLAGLPKAPYGYNPYAAPEKAEHRRNVVLNKMAEQNTIDPLITQAEADKYKKKDLGTNPEYIDKYVKKNAYDAFRDVVLDEIGRRYPGVKKTDLVNGGYKVYTTLDPNAQKAAEAALEKKEFFLNQETGQPAKDLNAALTLMNKKGEILAVGGGRNYKTGFYNWSRMPIQPGSSIKPITVYGPAVKDHGYNEYTMVKDEPIKFKGGYEPKNETGKFYGEIPLQEVVNKSLNVSTLRILRDVVKLAGAEKYAEKAGIKLHKKDRGSWAALALGGMTKGASTIQMAQAYSAFANVKTGGIYPAHTVKEIKGQDGETLEPAKPIPETPNPVYDKKTAWYMTRMLKDNVERGTGTNAQIPGHEVAGKTGTTQKSKESWFVGYTADYIGAVTVFNEKEAKVELSGGGYAAPIFKEVMSKLLEGKPPQRFKNPGVPAPKPPFELKPIQDLKGEFNSGTVNLKWSDYSDRLEYRVERSADGQSWTGIGKTSEGTFSDNNIQVSGETSEDPSKTFYYRVIAIDTKAEDAESKESDPSNVVTVLVLPEEPEEDQNPEDQNPEDENPEDQTPGDQDPNGQNPNEQDPNEQDPTDLNPDDENPDDQNPDEQDPNEQNPNGQGPIFR</sequence>
<keyword evidence="9" id="KW-0378">Hydrolase</keyword>
<keyword evidence="10" id="KW-0133">Cell shape</keyword>
<evidence type="ECO:0000256" key="8">
    <source>
        <dbReference type="ARBA" id="ARBA00022679"/>
    </source>
</evidence>
<evidence type="ECO:0000256" key="17">
    <source>
        <dbReference type="SAM" id="MobiDB-lite"/>
    </source>
</evidence>
<dbReference type="GO" id="GO:0008955">
    <property type="term" value="F:peptidoglycan glycosyltransferase activity"/>
    <property type="evidence" value="ECO:0007669"/>
    <property type="project" value="UniProtKB-EC"/>
</dbReference>
<evidence type="ECO:0000256" key="11">
    <source>
        <dbReference type="ARBA" id="ARBA00022984"/>
    </source>
</evidence>
<dbReference type="GO" id="GO:0006508">
    <property type="term" value="P:proteolysis"/>
    <property type="evidence" value="ECO:0007669"/>
    <property type="project" value="UniProtKB-KW"/>
</dbReference>
<dbReference type="AlphaFoldDB" id="A0A521DPG1"/>
<dbReference type="GO" id="GO:0008658">
    <property type="term" value="F:penicillin binding"/>
    <property type="evidence" value="ECO:0007669"/>
    <property type="project" value="InterPro"/>
</dbReference>
<dbReference type="Gene3D" id="3.40.710.10">
    <property type="entry name" value="DD-peptidase/beta-lactamase superfamily"/>
    <property type="match status" value="1"/>
</dbReference>
<feature type="compositionally biased region" description="Acidic residues" evidence="17">
    <location>
        <begin position="806"/>
        <end position="825"/>
    </location>
</feature>
<evidence type="ECO:0000256" key="18">
    <source>
        <dbReference type="SAM" id="Phobius"/>
    </source>
</evidence>
<proteinExistence type="inferred from homology"/>
<dbReference type="Gene3D" id="1.10.3810.10">
    <property type="entry name" value="Biosynthetic peptidoglycan transglycosylase-like"/>
    <property type="match status" value="1"/>
</dbReference>
<evidence type="ECO:0000256" key="15">
    <source>
        <dbReference type="ARBA" id="ARBA00034000"/>
    </source>
</evidence>
<feature type="domain" description="Penicillin-binding protein transpeptidase" evidence="19">
    <location>
        <begin position="407"/>
        <end position="679"/>
    </location>
</feature>
<dbReference type="GO" id="GO:0008360">
    <property type="term" value="P:regulation of cell shape"/>
    <property type="evidence" value="ECO:0007669"/>
    <property type="project" value="UniProtKB-KW"/>
</dbReference>
<feature type="compositionally biased region" description="Basic and acidic residues" evidence="17">
    <location>
        <begin position="785"/>
        <end position="794"/>
    </location>
</feature>
<evidence type="ECO:0000256" key="4">
    <source>
        <dbReference type="ARBA" id="ARBA00022475"/>
    </source>
</evidence>
<organism evidence="21 22">
    <name type="scientific">Melghirimyces algeriensis</name>
    <dbReference type="NCBI Taxonomy" id="910412"/>
    <lineage>
        <taxon>Bacteria</taxon>
        <taxon>Bacillati</taxon>
        <taxon>Bacillota</taxon>
        <taxon>Bacilli</taxon>
        <taxon>Bacillales</taxon>
        <taxon>Thermoactinomycetaceae</taxon>
        <taxon>Melghirimyces</taxon>
    </lineage>
</organism>
<evidence type="ECO:0000256" key="3">
    <source>
        <dbReference type="ARBA" id="ARBA00007739"/>
    </source>
</evidence>
<evidence type="ECO:0000256" key="5">
    <source>
        <dbReference type="ARBA" id="ARBA00022645"/>
    </source>
</evidence>
<evidence type="ECO:0000256" key="1">
    <source>
        <dbReference type="ARBA" id="ARBA00004236"/>
    </source>
</evidence>
<evidence type="ECO:0000256" key="2">
    <source>
        <dbReference type="ARBA" id="ARBA00007090"/>
    </source>
</evidence>
<comment type="subcellular location">
    <subcellularLocation>
        <location evidence="1">Cell membrane</location>
    </subcellularLocation>
</comment>
<feature type="region of interest" description="Disordered" evidence="17">
    <location>
        <begin position="785"/>
        <end position="882"/>
    </location>
</feature>
<keyword evidence="7" id="KW-0328">Glycosyltransferase</keyword>
<feature type="compositionally biased region" description="Low complexity" evidence="17">
    <location>
        <begin position="1"/>
        <end position="14"/>
    </location>
</feature>
<reference evidence="21 22" key="1">
    <citation type="submission" date="2017-05" db="EMBL/GenBank/DDBJ databases">
        <authorList>
            <person name="Varghese N."/>
            <person name="Submissions S."/>
        </authorList>
    </citation>
    <scope>NUCLEOTIDE SEQUENCE [LARGE SCALE GENOMIC DNA]</scope>
    <source>
        <strain evidence="21 22">DSM 45474</strain>
    </source>
</reference>
<dbReference type="Pfam" id="PF00905">
    <property type="entry name" value="Transpeptidase"/>
    <property type="match status" value="1"/>
</dbReference>
<keyword evidence="8" id="KW-0808">Transferase</keyword>
<evidence type="ECO:0000256" key="16">
    <source>
        <dbReference type="ARBA" id="ARBA00049902"/>
    </source>
</evidence>
<dbReference type="Proteomes" id="UP000315636">
    <property type="component" value="Unassembled WGS sequence"/>
</dbReference>